<dbReference type="EMBL" id="JAGRRH010000004">
    <property type="protein sequence ID" value="KAG7370921.1"/>
    <property type="molecule type" value="Genomic_DNA"/>
</dbReference>
<name>A0A9K3M2M2_9STRA</name>
<dbReference type="InterPro" id="IPR003829">
    <property type="entry name" value="Pirin_N_dom"/>
</dbReference>
<dbReference type="CDD" id="cd02910">
    <property type="entry name" value="cupin_Yhhw_N"/>
    <property type="match status" value="1"/>
</dbReference>
<sequence length="303" mass="33357">MTLKIHVIPEKNLYFSEPNPFSFGNPDNPPVQPPFWSAENWLQTRFHFSFAEYDNPSNETFGVLRVMNDDLVQPERGFATHAHRDMEIITYVVSGELTHEDTMGNAETLRRGSVQYMTAGTGVEHSEHNRSEDTPMRCIQTWILPKEYGLKPNYGSYSNPGGIKVGDSAWENTLKHLTSSVDNKAEDIVAPARINQDVDCYAAELELGAQVLLELPKGRMAYMLCIEGAVSVASESMTSSTSPVCSGQHFDVQKHDGCEITGTGGAISITATETESTENGDLAHVLLFTMATAPNAGRSDLHK</sequence>
<comment type="caution">
    <text evidence="4">The sequence shown here is derived from an EMBL/GenBank/DDBJ whole genome shotgun (WGS) entry which is preliminary data.</text>
</comment>
<comment type="similarity">
    <text evidence="1">Belongs to the pirin family.</text>
</comment>
<proteinExistence type="inferred from homology"/>
<dbReference type="AlphaFoldDB" id="A0A9K3M2M2"/>
<reference evidence="4" key="1">
    <citation type="journal article" date="2021" name="Sci. Rep.">
        <title>Diploid genomic architecture of Nitzschia inconspicua, an elite biomass production diatom.</title>
        <authorList>
            <person name="Oliver A."/>
            <person name="Podell S."/>
            <person name="Pinowska A."/>
            <person name="Traller J.C."/>
            <person name="Smith S.R."/>
            <person name="McClure R."/>
            <person name="Beliaev A."/>
            <person name="Bohutskyi P."/>
            <person name="Hill E.A."/>
            <person name="Rabines A."/>
            <person name="Zheng H."/>
            <person name="Allen L.Z."/>
            <person name="Kuo A."/>
            <person name="Grigoriev I.V."/>
            <person name="Allen A.E."/>
            <person name="Hazlebeck D."/>
            <person name="Allen E.E."/>
        </authorList>
    </citation>
    <scope>NUCLEOTIDE SEQUENCE</scope>
    <source>
        <strain evidence="4">Hildebrandi</strain>
    </source>
</reference>
<dbReference type="PANTHER" id="PTHR43212">
    <property type="entry name" value="QUERCETIN 2,3-DIOXYGENASE"/>
    <property type="match status" value="1"/>
</dbReference>
<accession>A0A9K3M2M2</accession>
<dbReference type="PANTHER" id="PTHR43212:SF3">
    <property type="entry name" value="QUERCETIN 2,3-DIOXYGENASE"/>
    <property type="match status" value="1"/>
</dbReference>
<protein>
    <submittedName>
        <fullName evidence="4">Pirin-like protein</fullName>
    </submittedName>
</protein>
<dbReference type="Pfam" id="PF17954">
    <property type="entry name" value="Pirin_C_2"/>
    <property type="match status" value="1"/>
</dbReference>
<dbReference type="Pfam" id="PF02678">
    <property type="entry name" value="Pirin"/>
    <property type="match status" value="1"/>
</dbReference>
<dbReference type="InterPro" id="IPR012093">
    <property type="entry name" value="Pirin"/>
</dbReference>
<evidence type="ECO:0000313" key="5">
    <source>
        <dbReference type="Proteomes" id="UP000693970"/>
    </source>
</evidence>
<evidence type="ECO:0000313" key="4">
    <source>
        <dbReference type="EMBL" id="KAG7370921.1"/>
    </source>
</evidence>
<dbReference type="InterPro" id="IPR041602">
    <property type="entry name" value="Quercetinase_C"/>
</dbReference>
<evidence type="ECO:0000259" key="2">
    <source>
        <dbReference type="Pfam" id="PF02678"/>
    </source>
</evidence>
<feature type="domain" description="Quercetin 2,3-dioxygenase C-terminal cupin" evidence="3">
    <location>
        <begin position="192"/>
        <end position="273"/>
    </location>
</feature>
<gene>
    <name evidence="4" type="ORF">IV203_019491</name>
</gene>
<evidence type="ECO:0000256" key="1">
    <source>
        <dbReference type="RuleBase" id="RU003457"/>
    </source>
</evidence>
<keyword evidence="5" id="KW-1185">Reference proteome</keyword>
<dbReference type="OrthoDB" id="198735at2759"/>
<evidence type="ECO:0000259" key="3">
    <source>
        <dbReference type="Pfam" id="PF17954"/>
    </source>
</evidence>
<feature type="domain" description="Pirin N-terminal" evidence="2">
    <location>
        <begin position="39"/>
        <end position="143"/>
    </location>
</feature>
<organism evidence="4 5">
    <name type="scientific">Nitzschia inconspicua</name>
    <dbReference type="NCBI Taxonomy" id="303405"/>
    <lineage>
        <taxon>Eukaryota</taxon>
        <taxon>Sar</taxon>
        <taxon>Stramenopiles</taxon>
        <taxon>Ochrophyta</taxon>
        <taxon>Bacillariophyta</taxon>
        <taxon>Bacillariophyceae</taxon>
        <taxon>Bacillariophycidae</taxon>
        <taxon>Bacillariales</taxon>
        <taxon>Bacillariaceae</taxon>
        <taxon>Nitzschia</taxon>
    </lineage>
</organism>
<dbReference type="Proteomes" id="UP000693970">
    <property type="component" value="Unassembled WGS sequence"/>
</dbReference>
<reference evidence="4" key="2">
    <citation type="submission" date="2021-04" db="EMBL/GenBank/DDBJ databases">
        <authorList>
            <person name="Podell S."/>
        </authorList>
    </citation>
    <scope>NUCLEOTIDE SEQUENCE</scope>
    <source>
        <strain evidence="4">Hildebrandi</strain>
    </source>
</reference>